<dbReference type="SUPFAM" id="SSF53254">
    <property type="entry name" value="Phosphoglycerate mutase-like"/>
    <property type="match status" value="1"/>
</dbReference>
<gene>
    <name evidence="1" type="ORF">METZ01_LOCUS282141</name>
</gene>
<dbReference type="InterPro" id="IPR013078">
    <property type="entry name" value="His_Pase_superF_clade-1"/>
</dbReference>
<dbReference type="InterPro" id="IPR029033">
    <property type="entry name" value="His_PPase_superfam"/>
</dbReference>
<reference evidence="1" key="1">
    <citation type="submission" date="2018-05" db="EMBL/GenBank/DDBJ databases">
        <authorList>
            <person name="Lanie J.A."/>
            <person name="Ng W.-L."/>
            <person name="Kazmierczak K.M."/>
            <person name="Andrzejewski T.M."/>
            <person name="Davidsen T.M."/>
            <person name="Wayne K.J."/>
            <person name="Tettelin H."/>
            <person name="Glass J.I."/>
            <person name="Rusch D."/>
            <person name="Podicherti R."/>
            <person name="Tsui H.-C.T."/>
            <person name="Winkler M.E."/>
        </authorList>
    </citation>
    <scope>NUCLEOTIDE SEQUENCE</scope>
</reference>
<dbReference type="Gene3D" id="3.40.50.1240">
    <property type="entry name" value="Phosphoglycerate mutase-like"/>
    <property type="match status" value="1"/>
</dbReference>
<proteinExistence type="predicted"/>
<organism evidence="1">
    <name type="scientific">marine metagenome</name>
    <dbReference type="NCBI Taxonomy" id="408172"/>
    <lineage>
        <taxon>unclassified sequences</taxon>
        <taxon>metagenomes</taxon>
        <taxon>ecological metagenomes</taxon>
    </lineage>
</organism>
<dbReference type="AlphaFoldDB" id="A0A382L2V4"/>
<evidence type="ECO:0008006" key="2">
    <source>
        <dbReference type="Google" id="ProtNLM"/>
    </source>
</evidence>
<accession>A0A382L2V4</accession>
<dbReference type="EMBL" id="UINC01083511">
    <property type="protein sequence ID" value="SVC29287.1"/>
    <property type="molecule type" value="Genomic_DNA"/>
</dbReference>
<feature type="non-terminal residue" evidence="1">
    <location>
        <position position="48"/>
    </location>
</feature>
<dbReference type="Pfam" id="PF00300">
    <property type="entry name" value="His_Phos_1"/>
    <property type="match status" value="1"/>
</dbReference>
<dbReference type="CDD" id="cd07067">
    <property type="entry name" value="HP_PGM_like"/>
    <property type="match status" value="1"/>
</dbReference>
<name>A0A382L2V4_9ZZZZ</name>
<sequence length="48" mass="5605">MKILFVRHAETDWNKANRFQGIVDIDISEHGKSQANLLSEYLYKQIPS</sequence>
<dbReference type="PIRSF" id="PIRSF000709">
    <property type="entry name" value="6PFK_2-Ptase"/>
    <property type="match status" value="1"/>
</dbReference>
<evidence type="ECO:0000313" key="1">
    <source>
        <dbReference type="EMBL" id="SVC29287.1"/>
    </source>
</evidence>
<protein>
    <recommendedName>
        <fullName evidence="2">Phosphoglycerate mutase (2,3-diphosphoglycerate-dependent)</fullName>
    </recommendedName>
</protein>